<name>A0ABD3MHE5_9STRA</name>
<dbReference type="SUPFAM" id="SSF82771">
    <property type="entry name" value="GIY-YIG endonuclease"/>
    <property type="match status" value="1"/>
</dbReference>
<feature type="region of interest" description="Disordered" evidence="1">
    <location>
        <begin position="123"/>
        <end position="143"/>
    </location>
</feature>
<comment type="caution">
    <text evidence="4">The sequence shown here is derived from an EMBL/GenBank/DDBJ whole genome shotgun (WGS) entry which is preliminary data.</text>
</comment>
<keyword evidence="2" id="KW-0732">Signal</keyword>
<gene>
    <name evidence="4" type="ORF">ACHAWU_001947</name>
</gene>
<evidence type="ECO:0000259" key="3">
    <source>
        <dbReference type="PROSITE" id="PS50164"/>
    </source>
</evidence>
<dbReference type="Gene3D" id="3.40.1440.10">
    <property type="entry name" value="GIY-YIG endonuclease"/>
    <property type="match status" value="1"/>
</dbReference>
<keyword evidence="5" id="KW-1185">Reference proteome</keyword>
<evidence type="ECO:0000256" key="2">
    <source>
        <dbReference type="SAM" id="SignalP"/>
    </source>
</evidence>
<evidence type="ECO:0000256" key="1">
    <source>
        <dbReference type="SAM" id="MobiDB-lite"/>
    </source>
</evidence>
<feature type="compositionally biased region" description="Basic residues" evidence="1">
    <location>
        <begin position="123"/>
        <end position="136"/>
    </location>
</feature>
<dbReference type="Proteomes" id="UP001530293">
    <property type="component" value="Unassembled WGS sequence"/>
</dbReference>
<accession>A0ABD3MHE5</accession>
<organism evidence="4 5">
    <name type="scientific">Discostella pseudostelligera</name>
    <dbReference type="NCBI Taxonomy" id="259834"/>
    <lineage>
        <taxon>Eukaryota</taxon>
        <taxon>Sar</taxon>
        <taxon>Stramenopiles</taxon>
        <taxon>Ochrophyta</taxon>
        <taxon>Bacillariophyta</taxon>
        <taxon>Coscinodiscophyceae</taxon>
        <taxon>Thalassiosirophycidae</taxon>
        <taxon>Stephanodiscales</taxon>
        <taxon>Stephanodiscaceae</taxon>
        <taxon>Discostella</taxon>
    </lineage>
</organism>
<reference evidence="4 5" key="1">
    <citation type="submission" date="2024-10" db="EMBL/GenBank/DDBJ databases">
        <title>Updated reference genomes for cyclostephanoid diatoms.</title>
        <authorList>
            <person name="Roberts W.R."/>
            <person name="Alverson A.J."/>
        </authorList>
    </citation>
    <scope>NUCLEOTIDE SEQUENCE [LARGE SCALE GENOMIC DNA]</scope>
    <source>
        <strain evidence="4 5">AJA232-27</strain>
    </source>
</reference>
<dbReference type="Pfam" id="PF01541">
    <property type="entry name" value="GIY-YIG"/>
    <property type="match status" value="1"/>
</dbReference>
<proteinExistence type="predicted"/>
<dbReference type="PROSITE" id="PS50164">
    <property type="entry name" value="GIY_YIG"/>
    <property type="match status" value="1"/>
</dbReference>
<feature type="region of interest" description="Disordered" evidence="1">
    <location>
        <begin position="302"/>
        <end position="358"/>
    </location>
</feature>
<evidence type="ECO:0000313" key="4">
    <source>
        <dbReference type="EMBL" id="KAL3763374.1"/>
    </source>
</evidence>
<feature type="chain" id="PRO_5044769242" description="GIY-YIG domain-containing protein" evidence="2">
    <location>
        <begin position="26"/>
        <end position="358"/>
    </location>
</feature>
<feature type="domain" description="GIY-YIG" evidence="3">
    <location>
        <begin position="175"/>
        <end position="250"/>
    </location>
</feature>
<evidence type="ECO:0000313" key="5">
    <source>
        <dbReference type="Proteomes" id="UP001530293"/>
    </source>
</evidence>
<protein>
    <recommendedName>
        <fullName evidence="3">GIY-YIG domain-containing protein</fullName>
    </recommendedName>
</protein>
<dbReference type="AlphaFoldDB" id="A0ABD3MHE5"/>
<sequence>MASAAVAAVTVTVTVLLATLSAASAASPSSSSSSSAAAFLLATPASQYYCHDGILPPSASIPSSSSLNYNIFSSRINSHQPTTTRSLQQKQQLKKHSPRTICYYKDEWLDAEIKLAAFNLPRRLRPPSKRQQRRRNLTSTTKTSTLSSKSFIQQLFLPILKLYLHLKESLRTKLERSTVYILQCENNKYYVGSTTNRLRRYHQHMHRRGSKWTKVHKPISLLKEYRRIPSVYLLGMESKVTAQLMLQYGVNNVRGSMFCSVRNYHMGDIDALTKFLGHYNDLEYGRVYSKLCRLLPPPPGDYHVGGGGEGGGGGGWGRRGGKQRRKQENSDDMDASYQVQSSEGDGHLDGTDAGAVAP</sequence>
<feature type="signal peptide" evidence="2">
    <location>
        <begin position="1"/>
        <end position="25"/>
    </location>
</feature>
<dbReference type="InterPro" id="IPR035901">
    <property type="entry name" value="GIY-YIG_endonuc_sf"/>
</dbReference>
<feature type="compositionally biased region" description="Gly residues" evidence="1">
    <location>
        <begin position="303"/>
        <end position="318"/>
    </location>
</feature>
<dbReference type="InterPro" id="IPR000305">
    <property type="entry name" value="GIY-YIG_endonuc"/>
</dbReference>
<dbReference type="EMBL" id="JALLBG020000123">
    <property type="protein sequence ID" value="KAL3763374.1"/>
    <property type="molecule type" value="Genomic_DNA"/>
</dbReference>